<reference evidence="1" key="1">
    <citation type="submission" date="2020-05" db="EMBL/GenBank/DDBJ databases">
        <title>Mycena genomes resolve the evolution of fungal bioluminescence.</title>
        <authorList>
            <person name="Tsai I.J."/>
        </authorList>
    </citation>
    <scope>NUCLEOTIDE SEQUENCE</scope>
    <source>
        <strain evidence="1">160909Yilan</strain>
    </source>
</reference>
<keyword evidence="2" id="KW-1185">Reference proteome</keyword>
<organism evidence="1 2">
    <name type="scientific">Mycena sanguinolenta</name>
    <dbReference type="NCBI Taxonomy" id="230812"/>
    <lineage>
        <taxon>Eukaryota</taxon>
        <taxon>Fungi</taxon>
        <taxon>Dikarya</taxon>
        <taxon>Basidiomycota</taxon>
        <taxon>Agaricomycotina</taxon>
        <taxon>Agaricomycetes</taxon>
        <taxon>Agaricomycetidae</taxon>
        <taxon>Agaricales</taxon>
        <taxon>Marasmiineae</taxon>
        <taxon>Mycenaceae</taxon>
        <taxon>Mycena</taxon>
    </lineage>
</organism>
<evidence type="ECO:0000313" key="1">
    <source>
        <dbReference type="EMBL" id="KAF7334761.1"/>
    </source>
</evidence>
<name>A0A8H6X602_9AGAR</name>
<dbReference type="OrthoDB" id="3067694at2759"/>
<evidence type="ECO:0000313" key="2">
    <source>
        <dbReference type="Proteomes" id="UP000623467"/>
    </source>
</evidence>
<proteinExistence type="predicted"/>
<dbReference type="EMBL" id="JACAZH010000046">
    <property type="protein sequence ID" value="KAF7334761.1"/>
    <property type="molecule type" value="Genomic_DNA"/>
</dbReference>
<accession>A0A8H6X602</accession>
<dbReference type="AlphaFoldDB" id="A0A8H6X602"/>
<comment type="caution">
    <text evidence="1">The sequence shown here is derived from an EMBL/GenBank/DDBJ whole genome shotgun (WGS) entry which is preliminary data.</text>
</comment>
<dbReference type="Proteomes" id="UP000623467">
    <property type="component" value="Unassembled WGS sequence"/>
</dbReference>
<sequence length="277" mass="30966">MSQYLRSVAGPDAGVTDKDAGDGTVDTVFLEDLEVYKADFNPDAPCGVFDIDLQDPTLKSHYVNLHPLLACRRIVPAYDRNRTSIDDIDYSTGGRVRFSSWFQQCPRMLAANSMGAMLFTQSEPHYINLSRISPLELSIRPLANNATSHRLYYREHIAICVSAICCTESHLVTARRVGINSDRTRKYVSGVFHDQNWERFESILCLVYGQKVLYGQLADKSISFQTVISPASREGQEGSSSVTVPNRMFSIKSPSKAVKAKPDADKRFFAYENTACV</sequence>
<protein>
    <submittedName>
        <fullName evidence="1">Uncharacterized protein</fullName>
    </submittedName>
</protein>
<gene>
    <name evidence="1" type="ORF">MSAN_02374600</name>
</gene>